<gene>
    <name evidence="1" type="ORF">ACFOEW_11925</name>
</gene>
<comment type="caution">
    <text evidence="1">The sequence shown here is derived from an EMBL/GenBank/DDBJ whole genome shotgun (WGS) entry which is preliminary data.</text>
</comment>
<sequence length="410" mass="47396">MKIAILMMQKNEEELLSKWIAYHSYLVGHENLFIFDNGSESTNTKEQLSWAGASGCNIIQQYSSKQDYENRGDIFCEFIKKLDKTSEFDYYMLLDCDEFLATLDNEGVISCDKGALQLELQKHAETEGSLLIDSQFYNSSVSPYWFNKQPYRKCFFRRGTIKSLDQGFHWGKVIQSDREKRTGLVHIHFHNKPYRIARLHAEEKLRGRVPDLNIETLRTYRGKGFHLVRYFTEDEERFIANQICLNHIYSASLITKFKELGQNWPYAEDVSVTASKLGFSDAGDGFKKQVKTFNGSIDNIKTEQDKLIISGWGIIRHAKPVSHIYLKLDSKTRIRFEIVSRQVRDDVNEMLNVKGEPLGFVAACNLSAIPANKKELPGELCAFVDFDGKFFEFDMRKHLQTFNYAALTNQ</sequence>
<evidence type="ECO:0000313" key="1">
    <source>
        <dbReference type="EMBL" id="MFC3202524.1"/>
    </source>
</evidence>
<reference evidence="2" key="1">
    <citation type="journal article" date="2019" name="Int. J. Syst. Evol. Microbiol.">
        <title>The Global Catalogue of Microorganisms (GCM) 10K type strain sequencing project: providing services to taxonomists for standard genome sequencing and annotation.</title>
        <authorList>
            <consortium name="The Broad Institute Genomics Platform"/>
            <consortium name="The Broad Institute Genome Sequencing Center for Infectious Disease"/>
            <person name="Wu L."/>
            <person name="Ma J."/>
        </authorList>
    </citation>
    <scope>NUCLEOTIDE SEQUENCE [LARGE SCALE GENOMIC DNA]</scope>
    <source>
        <strain evidence="2">KCTC 52449</strain>
    </source>
</reference>
<dbReference type="EMBL" id="JBHRSX010000022">
    <property type="protein sequence ID" value="MFC3202524.1"/>
    <property type="molecule type" value="Genomic_DNA"/>
</dbReference>
<protein>
    <submittedName>
        <fullName evidence="1">Glycosyltransferase family 2 protein</fullName>
    </submittedName>
</protein>
<evidence type="ECO:0000313" key="2">
    <source>
        <dbReference type="Proteomes" id="UP001595477"/>
    </source>
</evidence>
<dbReference type="Proteomes" id="UP001595477">
    <property type="component" value="Unassembled WGS sequence"/>
</dbReference>
<dbReference type="RefSeq" id="WP_123324762.1">
    <property type="nucleotide sequence ID" value="NZ_JBHRSX010000022.1"/>
</dbReference>
<keyword evidence="2" id="KW-1185">Reference proteome</keyword>
<proteinExistence type="predicted"/>
<dbReference type="Pfam" id="PF13704">
    <property type="entry name" value="Glyco_tranf_2_4"/>
    <property type="match status" value="1"/>
</dbReference>
<name>A0ABV7JX22_9ALTE</name>
<accession>A0ABV7JX22</accession>
<organism evidence="1 2">
    <name type="scientific">Alteromonas oceani</name>
    <dbReference type="NCBI Taxonomy" id="2071609"/>
    <lineage>
        <taxon>Bacteria</taxon>
        <taxon>Pseudomonadati</taxon>
        <taxon>Pseudomonadota</taxon>
        <taxon>Gammaproteobacteria</taxon>
        <taxon>Alteromonadales</taxon>
        <taxon>Alteromonadaceae</taxon>
        <taxon>Alteromonas/Salinimonas group</taxon>
        <taxon>Alteromonas</taxon>
    </lineage>
</organism>